<name>A0ACC2HS20_9PLEO</name>
<evidence type="ECO:0000313" key="2">
    <source>
        <dbReference type="Proteomes" id="UP001153331"/>
    </source>
</evidence>
<dbReference type="Proteomes" id="UP001153331">
    <property type="component" value="Unassembled WGS sequence"/>
</dbReference>
<dbReference type="EMBL" id="JAPHNI010001364">
    <property type="protein sequence ID" value="KAJ8105805.1"/>
    <property type="molecule type" value="Genomic_DNA"/>
</dbReference>
<evidence type="ECO:0000313" key="1">
    <source>
        <dbReference type="EMBL" id="KAJ8105805.1"/>
    </source>
</evidence>
<protein>
    <submittedName>
        <fullName evidence="1">Uncharacterized protein</fullName>
    </submittedName>
</protein>
<keyword evidence="2" id="KW-1185">Reference proteome</keyword>
<sequence>MAPSNRYSWNDDFTISREHLRIHCILYEENPVASIAPFVYATDLSANGTYLKKRNVDCAGSQGRGIFMGKTGSFLLDDGDELQMSENVTLIYRSPGEVKQSILTATQKREKAILSSRYLITDRLLGEGGYGKVLIGVDQTTQRQLACKMVNLTRLYDRRADMFMTANNVFQDSREAIKALPPNVHGCFREFDILKDLNHPNIVHIQKVFWSRSTIYMFQELVTGGDLFSYIQYKHGKIPSIESAVIIRQVLKGVQYLHENDIVHRDLKPDNILMTSLDSGARVVITDFGHARFLPDANSQHNIASNTLRRMFSIVGTLDYAAPEIHRANGAIPRDCGYSLSVDMWSIGSITAAILTGELLFSCRQDGRFEEDAQRVVLRLAAQCDLRILDDKYHPLWGPIASAPKDFIKRLLVLDEVNRMSAREALDHIWFTHPMMAKEFDAQYERSIKGWRPRHQDEQLIEQISALETTLASQRVPGRDSDDDTRSRFYSPERVHTDGSPPKEHHHADDMLSDYQLECQPDSSRYYKGCTANAQTFEYTDDQAQIDRTQSVSLTWNNNEDETHTEYMSNERPMPCTNKYEDVGKTFAGQLHRVSTPTRGRYFKREITDLDKLNASRDQSNEDMDIVESIPKNADWGHQHISFGREETIQVRTTPFADDEACGGVEQWWHHRYPSTQYHYNTQAEPITQDQDDDVVYETPPEILKQKTITVSREHCAPEQNRSRQSNHKTSLTHRIGKQKRVYGRQR</sequence>
<reference evidence="1" key="1">
    <citation type="submission" date="2022-11" db="EMBL/GenBank/DDBJ databases">
        <title>Genome Sequence of Boeremia exigua.</title>
        <authorList>
            <person name="Buettner E."/>
        </authorList>
    </citation>
    <scope>NUCLEOTIDE SEQUENCE</scope>
    <source>
        <strain evidence="1">CU02</strain>
    </source>
</reference>
<comment type="caution">
    <text evidence="1">The sequence shown here is derived from an EMBL/GenBank/DDBJ whole genome shotgun (WGS) entry which is preliminary data.</text>
</comment>
<accession>A0ACC2HS20</accession>
<gene>
    <name evidence="1" type="ORF">OPT61_g9959</name>
</gene>
<proteinExistence type="predicted"/>
<organism evidence="1 2">
    <name type="scientific">Boeremia exigua</name>
    <dbReference type="NCBI Taxonomy" id="749465"/>
    <lineage>
        <taxon>Eukaryota</taxon>
        <taxon>Fungi</taxon>
        <taxon>Dikarya</taxon>
        <taxon>Ascomycota</taxon>
        <taxon>Pezizomycotina</taxon>
        <taxon>Dothideomycetes</taxon>
        <taxon>Pleosporomycetidae</taxon>
        <taxon>Pleosporales</taxon>
        <taxon>Pleosporineae</taxon>
        <taxon>Didymellaceae</taxon>
        <taxon>Boeremia</taxon>
    </lineage>
</organism>